<feature type="transmembrane region" description="Helical" evidence="1">
    <location>
        <begin position="87"/>
        <end position="104"/>
    </location>
</feature>
<evidence type="ECO:0000313" key="3">
    <source>
        <dbReference type="Proteomes" id="UP000245934"/>
    </source>
</evidence>
<comment type="caution">
    <text evidence="2">The sequence shown here is derived from an EMBL/GenBank/DDBJ whole genome shotgun (WGS) entry which is preliminary data.</text>
</comment>
<keyword evidence="3" id="KW-1185">Reference proteome</keyword>
<keyword evidence="1" id="KW-1133">Transmembrane helix</keyword>
<keyword evidence="1" id="KW-0472">Membrane</keyword>
<name>A0A2V2NFP6_9EURY</name>
<reference evidence="2 3" key="1">
    <citation type="submission" date="2018-05" db="EMBL/GenBank/DDBJ databases">
        <title>Draft genome of Methanospirillum stamsii Pt1.</title>
        <authorList>
            <person name="Dueholm M.S."/>
            <person name="Nielsen P.H."/>
            <person name="Bakmann L.F."/>
            <person name="Otzen D.E."/>
        </authorList>
    </citation>
    <scope>NUCLEOTIDE SEQUENCE [LARGE SCALE GENOMIC DNA]</scope>
    <source>
        <strain evidence="2 3">Pt1</strain>
    </source>
</reference>
<evidence type="ECO:0000313" key="2">
    <source>
        <dbReference type="EMBL" id="PWR75217.1"/>
    </source>
</evidence>
<dbReference type="EMBL" id="QGMZ01000011">
    <property type="protein sequence ID" value="PWR75217.1"/>
    <property type="molecule type" value="Genomic_DNA"/>
</dbReference>
<organism evidence="2 3">
    <name type="scientific">Methanospirillum stamsii</name>
    <dbReference type="NCBI Taxonomy" id="1277351"/>
    <lineage>
        <taxon>Archaea</taxon>
        <taxon>Methanobacteriati</taxon>
        <taxon>Methanobacteriota</taxon>
        <taxon>Stenosarchaea group</taxon>
        <taxon>Methanomicrobia</taxon>
        <taxon>Methanomicrobiales</taxon>
        <taxon>Methanospirillaceae</taxon>
        <taxon>Methanospirillum</taxon>
    </lineage>
</organism>
<sequence>MAGFLTYPERREAKNFFEFCILHIVYTKLSLIQVIRKWSKLYVLVYFQIMSGLYCLGVLFYSSLLPTVPAWILSCNVWFLLMRRSHSYFYILICMKRFSSYIWISSNQRLYVKKVRENRLI</sequence>
<dbReference type="AlphaFoldDB" id="A0A2V2NFP6"/>
<keyword evidence="1" id="KW-0812">Transmembrane</keyword>
<accession>A0A2V2NFP6</accession>
<dbReference type="Proteomes" id="UP000245934">
    <property type="component" value="Unassembled WGS sequence"/>
</dbReference>
<proteinExistence type="predicted"/>
<gene>
    <name evidence="2" type="ORF">DLD82_05345</name>
</gene>
<protein>
    <submittedName>
        <fullName evidence="2">Uncharacterized protein</fullName>
    </submittedName>
</protein>
<evidence type="ECO:0000256" key="1">
    <source>
        <dbReference type="SAM" id="Phobius"/>
    </source>
</evidence>
<feature type="transmembrane region" description="Helical" evidence="1">
    <location>
        <begin position="41"/>
        <end position="61"/>
    </location>
</feature>